<comment type="caution">
    <text evidence="2">The sequence shown here is derived from an EMBL/GenBank/DDBJ whole genome shotgun (WGS) entry which is preliminary data.</text>
</comment>
<evidence type="ECO:0000256" key="1">
    <source>
        <dbReference type="SAM" id="Phobius"/>
    </source>
</evidence>
<keyword evidence="1" id="KW-1133">Transmembrane helix</keyword>
<evidence type="ECO:0008006" key="4">
    <source>
        <dbReference type="Google" id="ProtNLM"/>
    </source>
</evidence>
<feature type="transmembrane region" description="Helical" evidence="1">
    <location>
        <begin position="88"/>
        <end position="108"/>
    </location>
</feature>
<name>A0AAV1KKN7_9NEOP</name>
<feature type="transmembrane region" description="Helical" evidence="1">
    <location>
        <begin position="52"/>
        <end position="76"/>
    </location>
</feature>
<dbReference type="AlphaFoldDB" id="A0AAV1KKN7"/>
<dbReference type="EMBL" id="CAVLGL010000046">
    <property type="protein sequence ID" value="CAK1582442.1"/>
    <property type="molecule type" value="Genomic_DNA"/>
</dbReference>
<organism evidence="2 3">
    <name type="scientific">Parnassius mnemosyne</name>
    <name type="common">clouded apollo</name>
    <dbReference type="NCBI Taxonomy" id="213953"/>
    <lineage>
        <taxon>Eukaryota</taxon>
        <taxon>Metazoa</taxon>
        <taxon>Ecdysozoa</taxon>
        <taxon>Arthropoda</taxon>
        <taxon>Hexapoda</taxon>
        <taxon>Insecta</taxon>
        <taxon>Pterygota</taxon>
        <taxon>Neoptera</taxon>
        <taxon>Endopterygota</taxon>
        <taxon>Lepidoptera</taxon>
        <taxon>Glossata</taxon>
        <taxon>Ditrysia</taxon>
        <taxon>Papilionoidea</taxon>
        <taxon>Papilionidae</taxon>
        <taxon>Parnassiinae</taxon>
        <taxon>Parnassini</taxon>
        <taxon>Parnassius</taxon>
        <taxon>Driopa</taxon>
    </lineage>
</organism>
<sequence length="177" mass="19556">MCLSVEVCCFCANLEVGTKIVAVLNLVLSTLIALVYGTATVTLSYLPPSRQMFYALVSVAAVSQLVLTCVMTYGAFRRKPKLLWPWEVMAWVLSVILVAMAILGAAVVTLTIDQGTASEISIMISVYFIYAVILYYSACVVDSRRLEMVQSEQSEANVQLMKQRHVPKSLLDYEDVV</sequence>
<dbReference type="Proteomes" id="UP001314205">
    <property type="component" value="Unassembled WGS sequence"/>
</dbReference>
<protein>
    <recommendedName>
        <fullName evidence="4">MARVEL domain-containing protein</fullName>
    </recommendedName>
</protein>
<evidence type="ECO:0000313" key="2">
    <source>
        <dbReference type="EMBL" id="CAK1582442.1"/>
    </source>
</evidence>
<gene>
    <name evidence="2" type="ORF">PARMNEM_LOCUS3969</name>
</gene>
<feature type="transmembrane region" description="Helical" evidence="1">
    <location>
        <begin position="23"/>
        <end position="46"/>
    </location>
</feature>
<evidence type="ECO:0000313" key="3">
    <source>
        <dbReference type="Proteomes" id="UP001314205"/>
    </source>
</evidence>
<keyword evidence="1" id="KW-0812">Transmembrane</keyword>
<proteinExistence type="predicted"/>
<keyword evidence="1" id="KW-0472">Membrane</keyword>
<reference evidence="2 3" key="1">
    <citation type="submission" date="2023-11" db="EMBL/GenBank/DDBJ databases">
        <authorList>
            <person name="Hedman E."/>
            <person name="Englund M."/>
            <person name="Stromberg M."/>
            <person name="Nyberg Akerstrom W."/>
            <person name="Nylinder S."/>
            <person name="Jareborg N."/>
            <person name="Kallberg Y."/>
            <person name="Kronander E."/>
        </authorList>
    </citation>
    <scope>NUCLEOTIDE SEQUENCE [LARGE SCALE GENOMIC DNA]</scope>
</reference>
<keyword evidence="3" id="KW-1185">Reference proteome</keyword>
<accession>A0AAV1KKN7</accession>
<feature type="transmembrane region" description="Helical" evidence="1">
    <location>
        <begin position="120"/>
        <end position="141"/>
    </location>
</feature>